<name>A0AAD7HXS5_9AGAR</name>
<evidence type="ECO:0000259" key="1">
    <source>
        <dbReference type="PROSITE" id="PS50097"/>
    </source>
</evidence>
<dbReference type="AlphaFoldDB" id="A0AAD7HXS5"/>
<comment type="caution">
    <text evidence="2">The sequence shown here is derived from an EMBL/GenBank/DDBJ whole genome shotgun (WGS) entry which is preliminary data.</text>
</comment>
<organism evidence="2 3">
    <name type="scientific">Mycena maculata</name>
    <dbReference type="NCBI Taxonomy" id="230809"/>
    <lineage>
        <taxon>Eukaryota</taxon>
        <taxon>Fungi</taxon>
        <taxon>Dikarya</taxon>
        <taxon>Basidiomycota</taxon>
        <taxon>Agaricomycotina</taxon>
        <taxon>Agaricomycetes</taxon>
        <taxon>Agaricomycetidae</taxon>
        <taxon>Agaricales</taxon>
        <taxon>Marasmiineae</taxon>
        <taxon>Mycenaceae</taxon>
        <taxon>Mycena</taxon>
    </lineage>
</organism>
<keyword evidence="3" id="KW-1185">Reference proteome</keyword>
<evidence type="ECO:0000313" key="3">
    <source>
        <dbReference type="Proteomes" id="UP001215280"/>
    </source>
</evidence>
<protein>
    <recommendedName>
        <fullName evidence="1">BTB domain-containing protein</fullName>
    </recommendedName>
</protein>
<dbReference type="InterPro" id="IPR000210">
    <property type="entry name" value="BTB/POZ_dom"/>
</dbReference>
<evidence type="ECO:0000313" key="2">
    <source>
        <dbReference type="EMBL" id="KAJ7730100.1"/>
    </source>
</evidence>
<feature type="domain" description="BTB" evidence="1">
    <location>
        <begin position="63"/>
        <end position="122"/>
    </location>
</feature>
<proteinExistence type="predicted"/>
<accession>A0AAD7HXS5</accession>
<dbReference type="PROSITE" id="PS50097">
    <property type="entry name" value="BTB"/>
    <property type="match status" value="1"/>
</dbReference>
<dbReference type="SUPFAM" id="SSF54695">
    <property type="entry name" value="POZ domain"/>
    <property type="match status" value="1"/>
</dbReference>
<gene>
    <name evidence="2" type="ORF">DFH07DRAFT_969296</name>
</gene>
<sequence>MPIGMHIRLGPRLLHLTCMSLDALYKLSESSLLTLSAPFTPIVSMSTPQISVAQSERFCAPDADITISSSDGVLFKLHRKNLELHSDIFADAANATLPGNDSDITELPERADVLDLLFQYMYRQPQPDLRMVDFDLCARLAEAAEKYLVYSAAPVTKLRLRDSVAEHPLEVLDYAGRHNHNELATEAARLSMGLPVAQAARTLAPEVLTKWVRSDG</sequence>
<dbReference type="Pfam" id="PF00651">
    <property type="entry name" value="BTB"/>
    <property type="match status" value="1"/>
</dbReference>
<dbReference type="InterPro" id="IPR011333">
    <property type="entry name" value="SKP1/BTB/POZ_sf"/>
</dbReference>
<dbReference type="Proteomes" id="UP001215280">
    <property type="component" value="Unassembled WGS sequence"/>
</dbReference>
<reference evidence="2" key="1">
    <citation type="submission" date="2023-03" db="EMBL/GenBank/DDBJ databases">
        <title>Massive genome expansion in bonnet fungi (Mycena s.s.) driven by repeated elements and novel gene families across ecological guilds.</title>
        <authorList>
            <consortium name="Lawrence Berkeley National Laboratory"/>
            <person name="Harder C.B."/>
            <person name="Miyauchi S."/>
            <person name="Viragh M."/>
            <person name="Kuo A."/>
            <person name="Thoen E."/>
            <person name="Andreopoulos B."/>
            <person name="Lu D."/>
            <person name="Skrede I."/>
            <person name="Drula E."/>
            <person name="Henrissat B."/>
            <person name="Morin E."/>
            <person name="Kohler A."/>
            <person name="Barry K."/>
            <person name="LaButti K."/>
            <person name="Morin E."/>
            <person name="Salamov A."/>
            <person name="Lipzen A."/>
            <person name="Mereny Z."/>
            <person name="Hegedus B."/>
            <person name="Baldrian P."/>
            <person name="Stursova M."/>
            <person name="Weitz H."/>
            <person name="Taylor A."/>
            <person name="Grigoriev I.V."/>
            <person name="Nagy L.G."/>
            <person name="Martin F."/>
            <person name="Kauserud H."/>
        </authorList>
    </citation>
    <scope>NUCLEOTIDE SEQUENCE</scope>
    <source>
        <strain evidence="2">CBHHK188m</strain>
    </source>
</reference>
<dbReference type="EMBL" id="JARJLG010000193">
    <property type="protein sequence ID" value="KAJ7730100.1"/>
    <property type="molecule type" value="Genomic_DNA"/>
</dbReference>
<dbReference type="Gene3D" id="3.30.710.10">
    <property type="entry name" value="Potassium Channel Kv1.1, Chain A"/>
    <property type="match status" value="1"/>
</dbReference>